<keyword evidence="2" id="KW-0812">Transmembrane</keyword>
<evidence type="ECO:0000313" key="5">
    <source>
        <dbReference type="EMBL" id="TFU17125.1"/>
    </source>
</evidence>
<dbReference type="PANTHER" id="PTHR45228:SF4">
    <property type="entry name" value="LIPOPROTEIN"/>
    <property type="match status" value="1"/>
</dbReference>
<feature type="transmembrane region" description="Helical" evidence="2">
    <location>
        <begin position="76"/>
        <end position="99"/>
    </location>
</feature>
<dbReference type="InterPro" id="IPR037522">
    <property type="entry name" value="HD_GYP_dom"/>
</dbReference>
<dbReference type="Pfam" id="PF20972">
    <property type="entry name" value="MASE9"/>
    <property type="match status" value="1"/>
</dbReference>
<dbReference type="Gene3D" id="1.10.3210.10">
    <property type="entry name" value="Hypothetical protein af1432"/>
    <property type="match status" value="1"/>
</dbReference>
<keyword evidence="2" id="KW-1133">Transmembrane helix</keyword>
<evidence type="ECO:0000259" key="3">
    <source>
        <dbReference type="PROSITE" id="PS51831"/>
    </source>
</evidence>
<organism evidence="5 6">
    <name type="scientific">Thermus tengchongensis</name>
    <dbReference type="NCBI Taxonomy" id="1214928"/>
    <lineage>
        <taxon>Bacteria</taxon>
        <taxon>Thermotogati</taxon>
        <taxon>Deinococcota</taxon>
        <taxon>Deinococci</taxon>
        <taxon>Thermales</taxon>
        <taxon>Thermaceae</taxon>
        <taxon>Thermus</taxon>
    </lineage>
</organism>
<feature type="transmembrane region" description="Helical" evidence="2">
    <location>
        <begin position="15"/>
        <end position="34"/>
    </location>
</feature>
<dbReference type="SMART" id="SM00471">
    <property type="entry name" value="HDc"/>
    <property type="match status" value="1"/>
</dbReference>
<reference evidence="5 6" key="1">
    <citation type="submission" date="2019-03" db="EMBL/GenBank/DDBJ databases">
        <title>Thermus tengchongensis species for the arsenic transformation mechanism.</title>
        <authorList>
            <person name="Yuan G.C."/>
        </authorList>
    </citation>
    <scope>NUCLEOTIDE SEQUENCE [LARGE SCALE GENOMIC DNA]</scope>
    <source>
        <strain evidence="5 6">15Y</strain>
    </source>
</reference>
<dbReference type="EMBL" id="SKBL01000003">
    <property type="protein sequence ID" value="TFU17125.1"/>
    <property type="molecule type" value="Genomic_DNA"/>
</dbReference>
<feature type="transmembrane region" description="Helical" evidence="2">
    <location>
        <begin position="46"/>
        <end position="64"/>
    </location>
</feature>
<keyword evidence="2" id="KW-0472">Membrane</keyword>
<dbReference type="InterPro" id="IPR052020">
    <property type="entry name" value="Cyclic_di-GMP/3'3'-cGAMP_PDE"/>
</dbReference>
<evidence type="ECO:0000259" key="4">
    <source>
        <dbReference type="PROSITE" id="PS51832"/>
    </source>
</evidence>
<protein>
    <submittedName>
        <fullName evidence="5">HD-GYP domain-containing protein</fullName>
    </submittedName>
</protein>
<gene>
    <name evidence="5" type="ORF">E0489_03765</name>
</gene>
<dbReference type="PANTHER" id="PTHR45228">
    <property type="entry name" value="CYCLIC DI-GMP PHOSPHODIESTERASE TM_0186-RELATED"/>
    <property type="match status" value="1"/>
</dbReference>
<feature type="domain" description="HD-GYP" evidence="4">
    <location>
        <begin position="238"/>
        <end position="436"/>
    </location>
</feature>
<dbReference type="CDD" id="cd00077">
    <property type="entry name" value="HDc"/>
    <property type="match status" value="1"/>
</dbReference>
<accession>A0ABY2K7V0</accession>
<feature type="transmembrane region" description="Helical" evidence="2">
    <location>
        <begin position="151"/>
        <end position="172"/>
    </location>
</feature>
<feature type="transmembrane region" description="Helical" evidence="2">
    <location>
        <begin position="210"/>
        <end position="227"/>
    </location>
</feature>
<dbReference type="SUPFAM" id="SSF109604">
    <property type="entry name" value="HD-domain/PDEase-like"/>
    <property type="match status" value="1"/>
</dbReference>
<dbReference type="PROSITE" id="PS51832">
    <property type="entry name" value="HD_GYP"/>
    <property type="match status" value="1"/>
</dbReference>
<dbReference type="Pfam" id="PF13487">
    <property type="entry name" value="HD_5"/>
    <property type="match status" value="1"/>
</dbReference>
<feature type="transmembrane region" description="Helical" evidence="2">
    <location>
        <begin position="184"/>
        <end position="204"/>
    </location>
</feature>
<dbReference type="InterPro" id="IPR003607">
    <property type="entry name" value="HD/PDEase_dom"/>
</dbReference>
<keyword evidence="6" id="KW-1185">Reference proteome</keyword>
<dbReference type="InterPro" id="IPR006674">
    <property type="entry name" value="HD_domain"/>
</dbReference>
<comment type="caution">
    <text evidence="5">The sequence shown here is derived from an EMBL/GenBank/DDBJ whole genome shotgun (WGS) entry which is preliminary data.</text>
</comment>
<dbReference type="PROSITE" id="PS51831">
    <property type="entry name" value="HD"/>
    <property type="match status" value="1"/>
</dbReference>
<name>A0ABY2K7V0_9DEIN</name>
<evidence type="ECO:0000256" key="2">
    <source>
        <dbReference type="SAM" id="Phobius"/>
    </source>
</evidence>
<feature type="transmembrane region" description="Helical" evidence="2">
    <location>
        <begin position="111"/>
        <end position="131"/>
    </location>
</feature>
<sequence>MLQKLRRLELPPPRVLAFILGVFAIFLLLEGYLIARHGFRLPPSGLGWFDLLFWAALVFWSVRVEIRLPLSASMSHLFLFALALVVLTPPWLAPLWVFLFQYSGNTWYKQLFNRSQDALATLAAALVWGLFQSNPLYLGTLNLSAGVGLGLGAVVFFIVNTGLVTLIIHLANGTPLREIWKKNYGWLAASYFLLSPVALLLARAYETPLLGGWGGWTVLLFLIPLYYSRFYWDEKVRLEQAFDATLEVLMHALEAKEPETRMHSERVAEIAKDLARARYGDEAKAMEIYRAARLHDIGKIGIPEALLLKPDKLTPKEYEVVQSHTTLGAQLLKPAEKVAFGPVVYNVILHHHERWDGRGYPKRLAGHEIPEEARIVGLADAYEAMTAGRPYRKAKSSEEALQEVQDLSGIQFDPRLVELFTQLWHQNPLWRDREAYLKAKEGSVSRFTLPQLYLASDSPSPSEPDPRTSGE</sequence>
<feature type="region of interest" description="Disordered" evidence="1">
    <location>
        <begin position="452"/>
        <end position="471"/>
    </location>
</feature>
<dbReference type="RefSeq" id="WP_135343081.1">
    <property type="nucleotide sequence ID" value="NZ_ML214241.1"/>
</dbReference>
<feature type="domain" description="HD" evidence="3">
    <location>
        <begin position="260"/>
        <end position="385"/>
    </location>
</feature>
<evidence type="ECO:0000256" key="1">
    <source>
        <dbReference type="SAM" id="MobiDB-lite"/>
    </source>
</evidence>
<dbReference type="Proteomes" id="UP000297244">
    <property type="component" value="Unassembled WGS sequence"/>
</dbReference>
<dbReference type="InterPro" id="IPR048430">
    <property type="entry name" value="MASE9"/>
</dbReference>
<proteinExistence type="predicted"/>
<evidence type="ECO:0000313" key="6">
    <source>
        <dbReference type="Proteomes" id="UP000297244"/>
    </source>
</evidence>